<evidence type="ECO:0000313" key="1">
    <source>
        <dbReference type="EMBL" id="TWI32724.1"/>
    </source>
</evidence>
<comment type="caution">
    <text evidence="1">The sequence shown here is derived from an EMBL/GenBank/DDBJ whole genome shotgun (WGS) entry which is preliminary data.</text>
</comment>
<sequence>MSGIAEPYRTLFRNAKIQAAIREASQPHYSRIMGLYINDEHTPMTREDVARDFGEDAADKWEGIRTAISDFLDATK</sequence>
<proteinExistence type="predicted"/>
<organism evidence="1 2">
    <name type="scientific">Paracoccus sulfuroxidans</name>
    <dbReference type="NCBI Taxonomy" id="384678"/>
    <lineage>
        <taxon>Bacteria</taxon>
        <taxon>Pseudomonadati</taxon>
        <taxon>Pseudomonadota</taxon>
        <taxon>Alphaproteobacteria</taxon>
        <taxon>Rhodobacterales</taxon>
        <taxon>Paracoccaceae</taxon>
        <taxon>Paracoccus</taxon>
    </lineage>
</organism>
<dbReference type="EMBL" id="VLKU01000008">
    <property type="protein sequence ID" value="TWI32724.1"/>
    <property type="molecule type" value="Genomic_DNA"/>
</dbReference>
<dbReference type="RefSeq" id="WP_145398504.1">
    <property type="nucleotide sequence ID" value="NZ_VLKU01000008.1"/>
</dbReference>
<protein>
    <submittedName>
        <fullName evidence="1">Uncharacterized protein</fullName>
    </submittedName>
</protein>
<name>A0A562NKN0_9RHOB</name>
<accession>A0A562NKN0</accession>
<evidence type="ECO:0000313" key="2">
    <source>
        <dbReference type="Proteomes" id="UP000316225"/>
    </source>
</evidence>
<dbReference type="Proteomes" id="UP000316225">
    <property type="component" value="Unassembled WGS sequence"/>
</dbReference>
<dbReference type="AlphaFoldDB" id="A0A562NKN0"/>
<reference evidence="1 2" key="1">
    <citation type="journal article" date="2015" name="Stand. Genomic Sci.">
        <title>Genomic Encyclopedia of Bacterial and Archaeal Type Strains, Phase III: the genomes of soil and plant-associated and newly described type strains.</title>
        <authorList>
            <person name="Whitman W.B."/>
            <person name="Woyke T."/>
            <person name="Klenk H.P."/>
            <person name="Zhou Y."/>
            <person name="Lilburn T.G."/>
            <person name="Beck B.J."/>
            <person name="De Vos P."/>
            <person name="Vandamme P."/>
            <person name="Eisen J.A."/>
            <person name="Garrity G."/>
            <person name="Hugenholtz P."/>
            <person name="Kyrpides N.C."/>
        </authorList>
    </citation>
    <scope>NUCLEOTIDE SEQUENCE [LARGE SCALE GENOMIC DNA]</scope>
    <source>
        <strain evidence="1 2">CGMCC 1.5364</strain>
    </source>
</reference>
<keyword evidence="2" id="KW-1185">Reference proteome</keyword>
<gene>
    <name evidence="1" type="ORF">IQ24_02599</name>
</gene>